<evidence type="ECO:0008006" key="5">
    <source>
        <dbReference type="Google" id="ProtNLM"/>
    </source>
</evidence>
<accession>A0ABU4GRQ4</accession>
<organism evidence="3 4">
    <name type="scientific">Clostridium boliviensis</name>
    <dbReference type="NCBI Taxonomy" id="318465"/>
    <lineage>
        <taxon>Bacteria</taxon>
        <taxon>Bacillati</taxon>
        <taxon>Bacillota</taxon>
        <taxon>Clostridia</taxon>
        <taxon>Eubacteriales</taxon>
        <taxon>Clostridiaceae</taxon>
        <taxon>Clostridium</taxon>
    </lineage>
</organism>
<gene>
    <name evidence="3" type="ORF">RZO55_22170</name>
</gene>
<dbReference type="PROSITE" id="PS51257">
    <property type="entry name" value="PROKAR_LIPOPROTEIN"/>
    <property type="match status" value="1"/>
</dbReference>
<evidence type="ECO:0000256" key="2">
    <source>
        <dbReference type="SAM" id="SignalP"/>
    </source>
</evidence>
<evidence type="ECO:0000256" key="1">
    <source>
        <dbReference type="SAM" id="MobiDB-lite"/>
    </source>
</evidence>
<feature type="compositionally biased region" description="Low complexity" evidence="1">
    <location>
        <begin position="32"/>
        <end position="41"/>
    </location>
</feature>
<dbReference type="EMBL" id="JAWONS010000324">
    <property type="protein sequence ID" value="MDW2800281.1"/>
    <property type="molecule type" value="Genomic_DNA"/>
</dbReference>
<proteinExistence type="predicted"/>
<sequence length="202" mass="21987">MKKRIYGILLTCLLIAALAGCSKKTESTAADTTAAESQTAAEESKATEESTVADGADAFTTFEDPNGMFTASYPGTPKEMKQSVSSEGTAIDLYSYMLEQEDALYNVMYSDIPEAGNTDPAAMLQGAVSNIPYTIEDTKDITLGEYMGKELKYSAPLESDTITFYHRVYIAGDRIYQLQAVSSTGERTPEIDTFFESFALTK</sequence>
<evidence type="ECO:0000313" key="4">
    <source>
        <dbReference type="Proteomes" id="UP001276854"/>
    </source>
</evidence>
<reference evidence="3 4" key="1">
    <citation type="submission" date="2023-10" db="EMBL/GenBank/DDBJ databases">
        <title>A novel Glycoside Hydrolase 43-Like Enzyme from Clostrdium boliviensis is an Endo-xylanase, and a Candidate for Xylooligosaccharides Production from Different Xylan Substrates.</title>
        <authorList>
            <person name="Alvarez M.T."/>
            <person name="Rocabado-Villegas L.R."/>
            <person name="Salas-Veizaga D.M."/>
            <person name="Linares-Pasten J.A."/>
            <person name="Gudmundsdottir E.E."/>
            <person name="Hreggvidsson G.O."/>
            <person name="Adlercreutz P."/>
            <person name="Nordberg Karlsson E."/>
        </authorList>
    </citation>
    <scope>NUCLEOTIDE SEQUENCE [LARGE SCALE GENOMIC DNA]</scope>
    <source>
        <strain evidence="3 4">E-1</strain>
    </source>
</reference>
<keyword evidence="2" id="KW-0732">Signal</keyword>
<feature type="chain" id="PRO_5046983718" description="Lipoprotein" evidence="2">
    <location>
        <begin position="20"/>
        <end position="202"/>
    </location>
</feature>
<feature type="region of interest" description="Disordered" evidence="1">
    <location>
        <begin position="32"/>
        <end position="53"/>
    </location>
</feature>
<protein>
    <recommendedName>
        <fullName evidence="5">Lipoprotein</fullName>
    </recommendedName>
</protein>
<dbReference type="RefSeq" id="WP_318066462.1">
    <property type="nucleotide sequence ID" value="NZ_JAWONS010000324.1"/>
</dbReference>
<keyword evidence="4" id="KW-1185">Reference proteome</keyword>
<comment type="caution">
    <text evidence="3">The sequence shown here is derived from an EMBL/GenBank/DDBJ whole genome shotgun (WGS) entry which is preliminary data.</text>
</comment>
<feature type="signal peptide" evidence="2">
    <location>
        <begin position="1"/>
        <end position="19"/>
    </location>
</feature>
<dbReference type="Proteomes" id="UP001276854">
    <property type="component" value="Unassembled WGS sequence"/>
</dbReference>
<name>A0ABU4GRQ4_9CLOT</name>
<evidence type="ECO:0000313" key="3">
    <source>
        <dbReference type="EMBL" id="MDW2800281.1"/>
    </source>
</evidence>